<dbReference type="RefSeq" id="WP_012834820.1">
    <property type="nucleotide sequence ID" value="NC_013441.1"/>
</dbReference>
<dbReference type="SFLD" id="SFLDG01129">
    <property type="entry name" value="C1.5:_HAD__Beta-PGM__Phosphata"/>
    <property type="match status" value="1"/>
</dbReference>
<keyword evidence="1" id="KW-0378">Hydrolase</keyword>
<dbReference type="HOGENOM" id="CLU_045011_19_4_11"/>
<dbReference type="SFLD" id="SFLDS00003">
    <property type="entry name" value="Haloacid_Dehalogenase"/>
    <property type="match status" value="1"/>
</dbReference>
<dbReference type="InterPro" id="IPR023214">
    <property type="entry name" value="HAD_sf"/>
</dbReference>
<dbReference type="AlphaFoldDB" id="D0LB11"/>
<dbReference type="InterPro" id="IPR050155">
    <property type="entry name" value="HAD-like_hydrolase_sf"/>
</dbReference>
<protein>
    <submittedName>
        <fullName evidence="1">HAD-superfamily hydrolase, subfamily IA, variant 1</fullName>
    </submittedName>
</protein>
<dbReference type="Gene3D" id="3.40.50.1000">
    <property type="entry name" value="HAD superfamily/HAD-like"/>
    <property type="match status" value="1"/>
</dbReference>
<dbReference type="GO" id="GO:0005829">
    <property type="term" value="C:cytosol"/>
    <property type="evidence" value="ECO:0007669"/>
    <property type="project" value="TreeGrafter"/>
</dbReference>
<sequence length="228" mass="24117">MTSLPDPRDPATILLVDLDGTITDSFEGIANSFRHALAAVGAPEPAPEVVRGIAGPPMIDSLHALGLSPEVADDAMRAYRSRYTETGWLENSVYEGMDAVLADLAAAGRTLALATSKNQTTARAILEHFGLAGYFQVIAGASDDGTRRHKADVIEHALTELGIGLDPSTRRPRVPVVMIGDRSHDVDGAARFGIPAILVGWGYSQVGEGRHATWPVASTADLREVLGV</sequence>
<dbReference type="STRING" id="526226.Gbro_3098"/>
<dbReference type="eggNOG" id="COG0546">
    <property type="taxonomic scope" value="Bacteria"/>
</dbReference>
<evidence type="ECO:0000313" key="2">
    <source>
        <dbReference type="Proteomes" id="UP000001219"/>
    </source>
</evidence>
<dbReference type="InterPro" id="IPR041492">
    <property type="entry name" value="HAD_2"/>
</dbReference>
<reference evidence="1 2" key="2">
    <citation type="journal article" date="2010" name="Stand. Genomic Sci.">
        <title>Complete genome sequence of Gordonia bronchialis type strain (3410).</title>
        <authorList>
            <person name="Ivanova N."/>
            <person name="Sikorski J."/>
            <person name="Jando M."/>
            <person name="Lapidus A."/>
            <person name="Nolan M."/>
            <person name="Lucas S."/>
            <person name="Del Rio T.G."/>
            <person name="Tice H."/>
            <person name="Copeland A."/>
            <person name="Cheng J.F."/>
            <person name="Chen F."/>
            <person name="Bruce D."/>
            <person name="Goodwin L."/>
            <person name="Pitluck S."/>
            <person name="Mavromatis K."/>
            <person name="Ovchinnikova G."/>
            <person name="Pati A."/>
            <person name="Chen A."/>
            <person name="Palaniappan K."/>
            <person name="Land M."/>
            <person name="Hauser L."/>
            <person name="Chang Y.J."/>
            <person name="Jeffries C.D."/>
            <person name="Chain P."/>
            <person name="Saunders E."/>
            <person name="Han C."/>
            <person name="Detter J.C."/>
            <person name="Brettin T."/>
            <person name="Rohde M."/>
            <person name="Goker M."/>
            <person name="Bristow J."/>
            <person name="Eisen J.A."/>
            <person name="Markowitz V."/>
            <person name="Hugenholtz P."/>
            <person name="Klenk H.P."/>
            <person name="Kyrpides N.C."/>
        </authorList>
    </citation>
    <scope>NUCLEOTIDE SEQUENCE [LARGE SCALE GENOMIC DNA]</scope>
    <source>
        <strain evidence="2">ATCC 25592 / DSM 43247 / BCRC 13721 / JCM 3198 / KCTC 3076 / NBRC 16047 / NCTC 10667</strain>
    </source>
</reference>
<reference evidence="2" key="1">
    <citation type="submission" date="2009-10" db="EMBL/GenBank/DDBJ databases">
        <title>The complete chromosome of Gordonia bronchialis DSM 43247.</title>
        <authorList>
            <consortium name="US DOE Joint Genome Institute (JGI-PGF)"/>
            <person name="Lucas S."/>
            <person name="Copeland A."/>
            <person name="Lapidus A."/>
            <person name="Glavina del Rio T."/>
            <person name="Dalin E."/>
            <person name="Tice H."/>
            <person name="Bruce D."/>
            <person name="Goodwin L."/>
            <person name="Pitluck S."/>
            <person name="Kyrpides N."/>
            <person name="Mavromatis K."/>
            <person name="Ivanova N."/>
            <person name="Ovchinnikova G."/>
            <person name="Saunders E."/>
            <person name="Brettin T."/>
            <person name="Detter J.C."/>
            <person name="Han C."/>
            <person name="Larimer F."/>
            <person name="Land M."/>
            <person name="Hauser L."/>
            <person name="Markowitz V."/>
            <person name="Cheng J.-F."/>
            <person name="Hugenholtz P."/>
            <person name="Woyke T."/>
            <person name="Wu D."/>
            <person name="Jando M."/>
            <person name="Schneider S."/>
            <person name="Goeker M."/>
            <person name="Klenk H.-P."/>
            <person name="Eisen J.A."/>
        </authorList>
    </citation>
    <scope>NUCLEOTIDE SEQUENCE [LARGE SCALE GENOMIC DNA]</scope>
    <source>
        <strain evidence="2">ATCC 25592 / DSM 43247 / BCRC 13721 / JCM 3198 / KCTC 3076 / NBRC 16047 / NCTC 10667</strain>
    </source>
</reference>
<dbReference type="GO" id="GO:0004713">
    <property type="term" value="F:protein tyrosine kinase activity"/>
    <property type="evidence" value="ECO:0007669"/>
    <property type="project" value="TreeGrafter"/>
</dbReference>
<dbReference type="PANTHER" id="PTHR43434">
    <property type="entry name" value="PHOSPHOGLYCOLATE PHOSPHATASE"/>
    <property type="match status" value="1"/>
</dbReference>
<dbReference type="PANTHER" id="PTHR43434:SF20">
    <property type="entry name" value="5'-NUCLEOTIDASE"/>
    <property type="match status" value="1"/>
</dbReference>
<dbReference type="Gene3D" id="1.10.150.240">
    <property type="entry name" value="Putative phosphatase, domain 2"/>
    <property type="match status" value="1"/>
</dbReference>
<keyword evidence="2" id="KW-1185">Reference proteome</keyword>
<dbReference type="Pfam" id="PF13419">
    <property type="entry name" value="HAD_2"/>
    <property type="match status" value="1"/>
</dbReference>
<organism evidence="1 2">
    <name type="scientific">Gordonia bronchialis (strain ATCC 25592 / DSM 43247 / BCRC 13721 / JCM 3198 / KCTC 3076 / NBRC 16047 / NCTC 10667)</name>
    <name type="common">Rhodococcus bronchialis</name>
    <dbReference type="NCBI Taxonomy" id="526226"/>
    <lineage>
        <taxon>Bacteria</taxon>
        <taxon>Bacillati</taxon>
        <taxon>Actinomycetota</taxon>
        <taxon>Actinomycetes</taxon>
        <taxon>Mycobacteriales</taxon>
        <taxon>Gordoniaceae</taxon>
        <taxon>Gordonia</taxon>
    </lineage>
</organism>
<evidence type="ECO:0000313" key="1">
    <source>
        <dbReference type="EMBL" id="ACY22304.1"/>
    </source>
</evidence>
<dbReference type="EMBL" id="CP001802">
    <property type="protein sequence ID" value="ACY22304.1"/>
    <property type="molecule type" value="Genomic_DNA"/>
</dbReference>
<accession>D0LB11</accession>
<name>D0LB11_GORB4</name>
<gene>
    <name evidence="1" type="ordered locus">Gbro_3098</name>
</gene>
<dbReference type="SUPFAM" id="SSF56784">
    <property type="entry name" value="HAD-like"/>
    <property type="match status" value="1"/>
</dbReference>
<proteinExistence type="predicted"/>
<dbReference type="GO" id="GO:0016787">
    <property type="term" value="F:hydrolase activity"/>
    <property type="evidence" value="ECO:0007669"/>
    <property type="project" value="UniProtKB-KW"/>
</dbReference>
<dbReference type="KEGG" id="gbr:Gbro_3098"/>
<dbReference type="InterPro" id="IPR036412">
    <property type="entry name" value="HAD-like_sf"/>
</dbReference>
<dbReference type="Proteomes" id="UP000001219">
    <property type="component" value="Chromosome"/>
</dbReference>
<dbReference type="InterPro" id="IPR023198">
    <property type="entry name" value="PGP-like_dom2"/>
</dbReference>